<sequence length="87" mass="10172">MNLTIAIYFILLFECSFENGSNEQFVLGIFSYFEKDILPQIETKVQSNDENYNTNSAISKLEIFCKSIYPLNEKLKMNNIQNDLIDF</sequence>
<dbReference type="EMBL" id="CAJEWN010000574">
    <property type="protein sequence ID" value="CAD2186128.1"/>
    <property type="molecule type" value="Genomic_DNA"/>
</dbReference>
<comment type="caution">
    <text evidence="2">The sequence shown here is derived from an EMBL/GenBank/DDBJ whole genome shotgun (WGS) entry which is preliminary data.</text>
</comment>
<evidence type="ECO:0000313" key="3">
    <source>
        <dbReference type="Proteomes" id="UP000580250"/>
    </source>
</evidence>
<evidence type="ECO:0000313" key="2">
    <source>
        <dbReference type="EMBL" id="CAD2186128.1"/>
    </source>
</evidence>
<accession>A0A6V7WGK1</accession>
<proteinExistence type="predicted"/>
<gene>
    <name evidence="2" type="ORF">MENT_LOCUS38597</name>
</gene>
<dbReference type="Proteomes" id="UP000580250">
    <property type="component" value="Unassembled WGS sequence"/>
</dbReference>
<dbReference type="AlphaFoldDB" id="A0A6V7WGK1"/>
<protein>
    <submittedName>
        <fullName evidence="2">Uncharacterized protein</fullName>
    </submittedName>
</protein>
<evidence type="ECO:0000256" key="1">
    <source>
        <dbReference type="SAM" id="SignalP"/>
    </source>
</evidence>
<keyword evidence="1" id="KW-0732">Signal</keyword>
<name>A0A6V7WGK1_MELEN</name>
<organism evidence="2 3">
    <name type="scientific">Meloidogyne enterolobii</name>
    <name type="common">Root-knot nematode worm</name>
    <name type="synonym">Meloidogyne mayaguensis</name>
    <dbReference type="NCBI Taxonomy" id="390850"/>
    <lineage>
        <taxon>Eukaryota</taxon>
        <taxon>Metazoa</taxon>
        <taxon>Ecdysozoa</taxon>
        <taxon>Nematoda</taxon>
        <taxon>Chromadorea</taxon>
        <taxon>Rhabditida</taxon>
        <taxon>Tylenchina</taxon>
        <taxon>Tylenchomorpha</taxon>
        <taxon>Tylenchoidea</taxon>
        <taxon>Meloidogynidae</taxon>
        <taxon>Meloidogyninae</taxon>
        <taxon>Meloidogyne</taxon>
    </lineage>
</organism>
<reference evidence="2 3" key="1">
    <citation type="submission" date="2020-08" db="EMBL/GenBank/DDBJ databases">
        <authorList>
            <person name="Koutsovoulos G."/>
            <person name="Danchin GJ E."/>
        </authorList>
    </citation>
    <scope>NUCLEOTIDE SEQUENCE [LARGE SCALE GENOMIC DNA]</scope>
</reference>
<feature type="signal peptide" evidence="1">
    <location>
        <begin position="1"/>
        <end position="20"/>
    </location>
</feature>
<feature type="chain" id="PRO_5028333068" evidence="1">
    <location>
        <begin position="21"/>
        <end position="87"/>
    </location>
</feature>